<dbReference type="SMART" id="SM00317">
    <property type="entry name" value="SET"/>
    <property type="match status" value="1"/>
</dbReference>
<dbReference type="Gene3D" id="2.170.270.10">
    <property type="entry name" value="SET domain"/>
    <property type="match status" value="1"/>
</dbReference>
<organism evidence="2 3">
    <name type="scientific">Marasmius tenuissimus</name>
    <dbReference type="NCBI Taxonomy" id="585030"/>
    <lineage>
        <taxon>Eukaryota</taxon>
        <taxon>Fungi</taxon>
        <taxon>Dikarya</taxon>
        <taxon>Basidiomycota</taxon>
        <taxon>Agaricomycotina</taxon>
        <taxon>Agaricomycetes</taxon>
        <taxon>Agaricomycetidae</taxon>
        <taxon>Agaricales</taxon>
        <taxon>Marasmiineae</taxon>
        <taxon>Marasmiaceae</taxon>
        <taxon>Marasmius</taxon>
    </lineage>
</organism>
<evidence type="ECO:0000259" key="1">
    <source>
        <dbReference type="PROSITE" id="PS50280"/>
    </source>
</evidence>
<dbReference type="EMBL" id="JBBXMP010000006">
    <property type="protein sequence ID" value="KAL0070621.1"/>
    <property type="molecule type" value="Genomic_DNA"/>
</dbReference>
<gene>
    <name evidence="2" type="ORF">AAF712_002462</name>
</gene>
<dbReference type="PANTHER" id="PTHR47332">
    <property type="entry name" value="SET DOMAIN-CONTAINING PROTEIN 5"/>
    <property type="match status" value="1"/>
</dbReference>
<evidence type="ECO:0000313" key="2">
    <source>
        <dbReference type="EMBL" id="KAL0070621.1"/>
    </source>
</evidence>
<dbReference type="PROSITE" id="PS50280">
    <property type="entry name" value="SET"/>
    <property type="match status" value="1"/>
</dbReference>
<accession>A0ABR3AB70</accession>
<proteinExistence type="predicted"/>
<sequence length="470" mass="53549">MNRGILNSTKGQKAIQVPLSREQADRLDVPAPSVDAVKTDMNSMGKICHGKHDDERIIFCAAEVQDGGVYLQKSPSDCLDYEHHELVYTTIPARKEGDTPTDNPDGWTECVITGRIKNEIYKTPGFPRPLVHPPEVRYRMDDSPGKGVGMFSTQTLQMGDLIFSERPIIVFPACERAADVWFDSLSEDEIGRFIVKEWNGVLRYMLKRLSPEKAATFWGLMNVHGSDVDDMRGVMMTNGYRANGMDDDVPGAPPGGSHGAYESVCEKMCRINHSCQPNCERFWDKASFSYQIRATRKVEAGEELFIAHEPLTDRYINILEPYTKRRKSLDVYKFRCTCEACRNPGPFDARRRAYNSAQISSKEVSNWAARDLHLPDDHVIRKALKQIRMLEDDKLENSPYYESHLIIILNSYLTLGDLANSKEWGKKLGRWRSFRNGPEAAGKYFDEKFYGKENPLWQVRMKAKALKEGV</sequence>
<dbReference type="InterPro" id="IPR001214">
    <property type="entry name" value="SET_dom"/>
</dbReference>
<dbReference type="InterPro" id="IPR046341">
    <property type="entry name" value="SET_dom_sf"/>
</dbReference>
<dbReference type="Proteomes" id="UP001437256">
    <property type="component" value="Unassembled WGS sequence"/>
</dbReference>
<reference evidence="2 3" key="1">
    <citation type="submission" date="2024-05" db="EMBL/GenBank/DDBJ databases">
        <title>A draft genome resource for the thread blight pathogen Marasmius tenuissimus strain MS-2.</title>
        <authorList>
            <person name="Yulfo-Soto G.E."/>
            <person name="Baruah I.K."/>
            <person name="Amoako-Attah I."/>
            <person name="Bukari Y."/>
            <person name="Meinhardt L.W."/>
            <person name="Bailey B.A."/>
            <person name="Cohen S.P."/>
        </authorList>
    </citation>
    <scope>NUCLEOTIDE SEQUENCE [LARGE SCALE GENOMIC DNA]</scope>
    <source>
        <strain evidence="2 3">MS-2</strain>
    </source>
</reference>
<name>A0ABR3AB70_9AGAR</name>
<dbReference type="SUPFAM" id="SSF82199">
    <property type="entry name" value="SET domain"/>
    <property type="match status" value="1"/>
</dbReference>
<comment type="caution">
    <text evidence="2">The sequence shown here is derived from an EMBL/GenBank/DDBJ whole genome shotgun (WGS) entry which is preliminary data.</text>
</comment>
<feature type="domain" description="SET" evidence="1">
    <location>
        <begin position="134"/>
        <end position="309"/>
    </location>
</feature>
<dbReference type="PANTHER" id="PTHR47332:SF4">
    <property type="entry name" value="SET DOMAIN-CONTAINING PROTEIN 5"/>
    <property type="match status" value="1"/>
</dbReference>
<evidence type="ECO:0000313" key="3">
    <source>
        <dbReference type="Proteomes" id="UP001437256"/>
    </source>
</evidence>
<dbReference type="InterPro" id="IPR053185">
    <property type="entry name" value="SET_domain_protein"/>
</dbReference>
<protein>
    <recommendedName>
        <fullName evidence="1">SET domain-containing protein</fullName>
    </recommendedName>
</protein>
<keyword evidence="3" id="KW-1185">Reference proteome</keyword>
<dbReference type="Pfam" id="PF00856">
    <property type="entry name" value="SET"/>
    <property type="match status" value="1"/>
</dbReference>
<dbReference type="CDD" id="cd20071">
    <property type="entry name" value="SET_SMYD"/>
    <property type="match status" value="1"/>
</dbReference>